<dbReference type="Gene3D" id="2.40.128.20">
    <property type="match status" value="1"/>
</dbReference>
<dbReference type="AlphaFoldDB" id="A0A9N9RIQ1"/>
<dbReference type="GO" id="GO:0006629">
    <property type="term" value="P:lipid metabolic process"/>
    <property type="evidence" value="ECO:0007669"/>
    <property type="project" value="TreeGrafter"/>
</dbReference>
<keyword evidence="3 5" id="KW-0732">Signal</keyword>
<sequence length="185" mass="20521">MKVDLIVFINILILSTVHCQQCIKSAKNMQNLNITRFATGRWYVYKSSLLYGQLKVSCTYGDFKNSTFGKFNVNYIVLNKKRSDVIPYNKNQLGFDADISVPFPILNLNITMTAKSVIVGTDYDNYGIIYGCGNLGFVTVSELLIISRSNYTLDANSTAIVNSTLISSGLNKIALKTSPVSNCKN</sequence>
<dbReference type="GO" id="GO:0005737">
    <property type="term" value="C:cytoplasm"/>
    <property type="evidence" value="ECO:0007669"/>
    <property type="project" value="TreeGrafter"/>
</dbReference>
<dbReference type="Proteomes" id="UP001153620">
    <property type="component" value="Chromosome 1"/>
</dbReference>
<dbReference type="GO" id="GO:0030682">
    <property type="term" value="P:symbiont-mediated perturbation of host defenses"/>
    <property type="evidence" value="ECO:0007669"/>
    <property type="project" value="InterPro"/>
</dbReference>
<evidence type="ECO:0000256" key="5">
    <source>
        <dbReference type="SAM" id="SignalP"/>
    </source>
</evidence>
<dbReference type="InterPro" id="IPR005657">
    <property type="entry name" value="Triabi/Procalin"/>
</dbReference>
<evidence type="ECO:0000256" key="3">
    <source>
        <dbReference type="ARBA" id="ARBA00022729"/>
    </source>
</evidence>
<name>A0A9N9RIQ1_9DIPT</name>
<gene>
    <name evidence="6" type="ORF">CHIRRI_LOCUS460</name>
</gene>
<evidence type="ECO:0000313" key="7">
    <source>
        <dbReference type="Proteomes" id="UP001153620"/>
    </source>
</evidence>
<keyword evidence="7" id="KW-1185">Reference proteome</keyword>
<dbReference type="Pfam" id="PF03973">
    <property type="entry name" value="Triabin"/>
    <property type="match status" value="1"/>
</dbReference>
<proteinExistence type="inferred from homology"/>
<dbReference type="GO" id="GO:0005576">
    <property type="term" value="C:extracellular region"/>
    <property type="evidence" value="ECO:0007669"/>
    <property type="project" value="UniProtKB-SubCell"/>
</dbReference>
<evidence type="ECO:0000256" key="1">
    <source>
        <dbReference type="ARBA" id="ARBA00004613"/>
    </source>
</evidence>
<feature type="signal peptide" evidence="5">
    <location>
        <begin position="1"/>
        <end position="19"/>
    </location>
</feature>
<evidence type="ECO:0000256" key="4">
    <source>
        <dbReference type="ARBA" id="ARBA00034121"/>
    </source>
</evidence>
<dbReference type="PANTHER" id="PTHR10612:SF34">
    <property type="entry name" value="APOLIPOPROTEIN D"/>
    <property type="match status" value="1"/>
</dbReference>
<evidence type="ECO:0000313" key="6">
    <source>
        <dbReference type="EMBL" id="CAG9797462.1"/>
    </source>
</evidence>
<evidence type="ECO:0000256" key="2">
    <source>
        <dbReference type="ARBA" id="ARBA00022525"/>
    </source>
</evidence>
<reference evidence="6" key="1">
    <citation type="submission" date="2022-01" db="EMBL/GenBank/DDBJ databases">
        <authorList>
            <person name="King R."/>
        </authorList>
    </citation>
    <scope>NUCLEOTIDE SEQUENCE</scope>
</reference>
<protein>
    <recommendedName>
        <fullName evidence="8">Lipocalin</fullName>
    </recommendedName>
</protein>
<dbReference type="SUPFAM" id="SSF50814">
    <property type="entry name" value="Lipocalins"/>
    <property type="match status" value="1"/>
</dbReference>
<dbReference type="GO" id="GO:0000302">
    <property type="term" value="P:response to reactive oxygen species"/>
    <property type="evidence" value="ECO:0007669"/>
    <property type="project" value="TreeGrafter"/>
</dbReference>
<keyword evidence="2" id="KW-0964">Secreted</keyword>
<comment type="similarity">
    <text evidence="4">Belongs to the calycin superfamily. Triabin family.</text>
</comment>
<evidence type="ECO:0008006" key="8">
    <source>
        <dbReference type="Google" id="ProtNLM"/>
    </source>
</evidence>
<organism evidence="6 7">
    <name type="scientific">Chironomus riparius</name>
    <dbReference type="NCBI Taxonomy" id="315576"/>
    <lineage>
        <taxon>Eukaryota</taxon>
        <taxon>Metazoa</taxon>
        <taxon>Ecdysozoa</taxon>
        <taxon>Arthropoda</taxon>
        <taxon>Hexapoda</taxon>
        <taxon>Insecta</taxon>
        <taxon>Pterygota</taxon>
        <taxon>Neoptera</taxon>
        <taxon>Endopterygota</taxon>
        <taxon>Diptera</taxon>
        <taxon>Nematocera</taxon>
        <taxon>Chironomoidea</taxon>
        <taxon>Chironomidae</taxon>
        <taxon>Chironominae</taxon>
        <taxon>Chironomus</taxon>
    </lineage>
</organism>
<dbReference type="OrthoDB" id="565904at2759"/>
<dbReference type="InterPro" id="IPR012674">
    <property type="entry name" value="Calycin"/>
</dbReference>
<dbReference type="EMBL" id="OU895877">
    <property type="protein sequence ID" value="CAG9797462.1"/>
    <property type="molecule type" value="Genomic_DNA"/>
</dbReference>
<reference evidence="6" key="2">
    <citation type="submission" date="2022-10" db="EMBL/GenBank/DDBJ databases">
        <authorList>
            <consortium name="ENA_rothamsted_submissions"/>
            <consortium name="culmorum"/>
            <person name="King R."/>
        </authorList>
    </citation>
    <scope>NUCLEOTIDE SEQUENCE</scope>
</reference>
<feature type="chain" id="PRO_5040286992" description="Lipocalin" evidence="5">
    <location>
        <begin position="20"/>
        <end position="185"/>
    </location>
</feature>
<accession>A0A9N9RIQ1</accession>
<comment type="subcellular location">
    <subcellularLocation>
        <location evidence="1">Secreted</location>
    </subcellularLocation>
</comment>
<dbReference type="PANTHER" id="PTHR10612">
    <property type="entry name" value="APOLIPOPROTEIN D"/>
    <property type="match status" value="1"/>
</dbReference>